<gene>
    <name evidence="2" type="ORF">V5799_014882</name>
</gene>
<organism evidence="2 3">
    <name type="scientific">Amblyomma americanum</name>
    <name type="common">Lone star tick</name>
    <dbReference type="NCBI Taxonomy" id="6943"/>
    <lineage>
        <taxon>Eukaryota</taxon>
        <taxon>Metazoa</taxon>
        <taxon>Ecdysozoa</taxon>
        <taxon>Arthropoda</taxon>
        <taxon>Chelicerata</taxon>
        <taxon>Arachnida</taxon>
        <taxon>Acari</taxon>
        <taxon>Parasitiformes</taxon>
        <taxon>Ixodida</taxon>
        <taxon>Ixodoidea</taxon>
        <taxon>Ixodidae</taxon>
        <taxon>Amblyomminae</taxon>
        <taxon>Amblyomma</taxon>
    </lineage>
</organism>
<name>A0AAQ4E1R5_AMBAM</name>
<keyword evidence="1" id="KW-0472">Membrane</keyword>
<evidence type="ECO:0000256" key="1">
    <source>
        <dbReference type="SAM" id="Phobius"/>
    </source>
</evidence>
<feature type="transmembrane region" description="Helical" evidence="1">
    <location>
        <begin position="12"/>
        <end position="31"/>
    </location>
</feature>
<keyword evidence="3" id="KW-1185">Reference proteome</keyword>
<proteinExistence type="predicted"/>
<evidence type="ECO:0000313" key="2">
    <source>
        <dbReference type="EMBL" id="KAK8768655.1"/>
    </source>
</evidence>
<keyword evidence="1" id="KW-1133">Transmembrane helix</keyword>
<sequence>MSTKTTCTTESLIVLAAFYVACNTGSIIIGYGSMASYTATLDHTERPAVQAMYGLVVFNRVANIIVCLFWLLFLSISYTSGLRWIFIYFLVHFNTTILSQIAEVVKDSFLAPPPQIYTEEEATTDTYSAEVVPIYVWIFLEAAILVSIYTYYTRIQELEAEVAKKNAQQMYTSTFQR</sequence>
<protein>
    <recommendedName>
        <fullName evidence="4">Transmembrane protein</fullName>
    </recommendedName>
</protein>
<comment type="caution">
    <text evidence="2">The sequence shown here is derived from an EMBL/GenBank/DDBJ whole genome shotgun (WGS) entry which is preliminary data.</text>
</comment>
<keyword evidence="1" id="KW-0812">Transmembrane</keyword>
<dbReference type="Proteomes" id="UP001321473">
    <property type="component" value="Unassembled WGS sequence"/>
</dbReference>
<dbReference type="AlphaFoldDB" id="A0AAQ4E1R5"/>
<feature type="transmembrane region" description="Helical" evidence="1">
    <location>
        <begin position="51"/>
        <end position="73"/>
    </location>
</feature>
<feature type="transmembrane region" description="Helical" evidence="1">
    <location>
        <begin position="134"/>
        <end position="152"/>
    </location>
</feature>
<feature type="transmembrane region" description="Helical" evidence="1">
    <location>
        <begin position="85"/>
        <end position="102"/>
    </location>
</feature>
<dbReference type="EMBL" id="JARKHS020023628">
    <property type="protein sequence ID" value="KAK8768655.1"/>
    <property type="molecule type" value="Genomic_DNA"/>
</dbReference>
<accession>A0AAQ4E1R5</accession>
<evidence type="ECO:0000313" key="3">
    <source>
        <dbReference type="Proteomes" id="UP001321473"/>
    </source>
</evidence>
<reference evidence="2 3" key="1">
    <citation type="journal article" date="2023" name="Arcadia Sci">
        <title>De novo assembly of a long-read Amblyomma americanum tick genome.</title>
        <authorList>
            <person name="Chou S."/>
            <person name="Poskanzer K.E."/>
            <person name="Rollins M."/>
            <person name="Thuy-Boun P.S."/>
        </authorList>
    </citation>
    <scope>NUCLEOTIDE SEQUENCE [LARGE SCALE GENOMIC DNA]</scope>
    <source>
        <strain evidence="2">F_SG_1</strain>
        <tissue evidence="2">Salivary glands</tissue>
    </source>
</reference>
<evidence type="ECO:0008006" key="4">
    <source>
        <dbReference type="Google" id="ProtNLM"/>
    </source>
</evidence>